<reference evidence="1" key="1">
    <citation type="submission" date="2022-10" db="EMBL/GenBank/DDBJ databases">
        <title>Genome Sequence of Xylaria curta.</title>
        <authorList>
            <person name="Buettner E."/>
        </authorList>
    </citation>
    <scope>NUCLEOTIDE SEQUENCE</scope>
    <source>
        <strain evidence="1">Babe10</strain>
    </source>
</reference>
<keyword evidence="2" id="KW-1185">Reference proteome</keyword>
<name>A0ACC1PJ80_9PEZI</name>
<comment type="caution">
    <text evidence="1">The sequence shown here is derived from an EMBL/GenBank/DDBJ whole genome shotgun (WGS) entry which is preliminary data.</text>
</comment>
<gene>
    <name evidence="1" type="ORF">NUW58_g1677</name>
</gene>
<dbReference type="Proteomes" id="UP001143856">
    <property type="component" value="Unassembled WGS sequence"/>
</dbReference>
<evidence type="ECO:0000313" key="2">
    <source>
        <dbReference type="Proteomes" id="UP001143856"/>
    </source>
</evidence>
<organism evidence="1 2">
    <name type="scientific">Xylaria curta</name>
    <dbReference type="NCBI Taxonomy" id="42375"/>
    <lineage>
        <taxon>Eukaryota</taxon>
        <taxon>Fungi</taxon>
        <taxon>Dikarya</taxon>
        <taxon>Ascomycota</taxon>
        <taxon>Pezizomycotina</taxon>
        <taxon>Sordariomycetes</taxon>
        <taxon>Xylariomycetidae</taxon>
        <taxon>Xylariales</taxon>
        <taxon>Xylariaceae</taxon>
        <taxon>Xylaria</taxon>
    </lineage>
</organism>
<proteinExistence type="predicted"/>
<protein>
    <submittedName>
        <fullName evidence="1">Uncharacterized protein</fullName>
    </submittedName>
</protein>
<sequence>MPPSPCPWARWRTLANFSTHRSLHTATATATTNYYAGIRICHYWLVSTTHRHVWLVRAYVTGPVEMRDEEEESQHYNSGSIATFVGMPNLDEYTIGWLCAVGKESVAAQVFLDEEHEKPDSLPAKDDNSYTLGRVGKHNVVIAALPRGEYGLVNAANAAKDMIRSFPNLRAGLMVGIGGGAPARHDIRLGDVVVSSAGSGNGGVYQFDFGKTIQNEAFVSTGFLNKPPTFIMTAVSTLETTYSIKGHQLKEAVASVLDRNPRLRKVYQRPSASTDRLYKANILHSPRGNCVLYCGGDASSLILREARSADEDDPAIHYGLIASSNQVMRNAPIRDKLSMDKDVLCFEMEAAGLMNQFPFLIVRGICDYSDTHKNDLWQGYAAMIAAAYTKDLLHNITPNRVEIERPLVGILSDVSARLSSIDEAVAHTKRYLIGGEDTQILDWLTSADYGTQQTDYLRRRQPGTGQWLLDSDQYQTWREGPKKTLFCPGIPGAGKTILTSIVVDDLENYFCSESTTAVAYVYCNYKRRGEQTVESLLCSLLKQLAHCQPSLPHSVTKLYKRHKRKGTQPSFDEISEALESVALQNSRVFIIVDALDECQASDGCRAKFLAAIFNLQKKTGVNIFATSRMVSEVTKQFEASPSIEIRATEGDIRRYLEGHLSQLSNCVRNRPDLQNEIIRGITKAVDGMFLLAQLHFASLEGKDTPKAIQTALRELKTGSDAYDAAYETSMARIQGQIRERVERAKQVLSWITCARRPLTKLELQHALAVEAHKPALDEDNIPQIEDIVSVCAGLVTVDDDSNIIRLVHYTTHEYFRRTQSCWFPDAQSSILTTCIAYLSFHEFANGYAKTDREFEERLESHLFYDYAARNWGYHSYGVSDSQDIVSFFRKPAQVEASSQVLMTGPRDGMRGYSQWAPKQVTGLHLAVLFGLSEVVATLPKDLEVDAEDSHGRTPLSWAAENGHEAIVKLLLDKEGVDPDSKDEDGQTPLAWARLLWAVERGHEAVVKLLLKTEGVDPDSEASDGMTPLSLAEVNGHAAIVKLLLETEGVADLKYTYLLHVKKLDLKMKTGGCCFRGSYGCKEAIEISKRVVAVWKKRSGSTTTLD</sequence>
<accession>A0ACC1PJ80</accession>
<evidence type="ECO:0000313" key="1">
    <source>
        <dbReference type="EMBL" id="KAJ2993973.1"/>
    </source>
</evidence>
<dbReference type="EMBL" id="JAPDGR010000192">
    <property type="protein sequence ID" value="KAJ2993973.1"/>
    <property type="molecule type" value="Genomic_DNA"/>
</dbReference>